<dbReference type="EMBL" id="UINC01064447">
    <property type="protein sequence ID" value="SVB93123.1"/>
    <property type="molecule type" value="Genomic_DNA"/>
</dbReference>
<proteinExistence type="predicted"/>
<dbReference type="AlphaFoldDB" id="A0A382I2Q8"/>
<accession>A0A382I2Q8</accession>
<gene>
    <name evidence="1" type="ORF">METZ01_LOCUS245977</name>
</gene>
<sequence>METNITMTKHAENRASKRGINFEQIKLCIQYGEEIYKTGCLFFFMSNKCLKKLKKIYGAYLSKLEGLVVLTQNSNTSLVVVTVYKDRQAMKVIRKKLKYNNRRNRNAEYYN</sequence>
<evidence type="ECO:0000313" key="1">
    <source>
        <dbReference type="EMBL" id="SVB93123.1"/>
    </source>
</evidence>
<dbReference type="Pfam" id="PF14076">
    <property type="entry name" value="DUF4258"/>
    <property type="match status" value="1"/>
</dbReference>
<name>A0A382I2Q8_9ZZZZ</name>
<protein>
    <recommendedName>
        <fullName evidence="2">DUF4258 domain-containing protein</fullName>
    </recommendedName>
</protein>
<organism evidence="1">
    <name type="scientific">marine metagenome</name>
    <dbReference type="NCBI Taxonomy" id="408172"/>
    <lineage>
        <taxon>unclassified sequences</taxon>
        <taxon>metagenomes</taxon>
        <taxon>ecological metagenomes</taxon>
    </lineage>
</organism>
<reference evidence="1" key="1">
    <citation type="submission" date="2018-05" db="EMBL/GenBank/DDBJ databases">
        <authorList>
            <person name="Lanie J.A."/>
            <person name="Ng W.-L."/>
            <person name="Kazmierczak K.M."/>
            <person name="Andrzejewski T.M."/>
            <person name="Davidsen T.M."/>
            <person name="Wayne K.J."/>
            <person name="Tettelin H."/>
            <person name="Glass J.I."/>
            <person name="Rusch D."/>
            <person name="Podicherti R."/>
            <person name="Tsui H.-C.T."/>
            <person name="Winkler M.E."/>
        </authorList>
    </citation>
    <scope>NUCLEOTIDE SEQUENCE</scope>
</reference>
<dbReference type="InterPro" id="IPR025354">
    <property type="entry name" value="DUF4258"/>
</dbReference>
<evidence type="ECO:0008006" key="2">
    <source>
        <dbReference type="Google" id="ProtNLM"/>
    </source>
</evidence>